<evidence type="ECO:0000256" key="16">
    <source>
        <dbReference type="RuleBase" id="RU000370"/>
    </source>
</evidence>
<dbReference type="AlphaFoldDB" id="A0A5E4PGU0"/>
<dbReference type="InterPro" id="IPR033944">
    <property type="entry name" value="Cyt_c_oxase_su1_dom"/>
</dbReference>
<dbReference type="EMBL" id="LR699119">
    <property type="protein sequence ID" value="VVC75576.1"/>
    <property type="molecule type" value="Genomic_DNA"/>
</dbReference>
<keyword evidence="14 17" id="KW-0472">Membrane</keyword>
<dbReference type="PROSITE" id="PS00077">
    <property type="entry name" value="COX1_CUB"/>
    <property type="match status" value="1"/>
</dbReference>
<evidence type="ECO:0000256" key="5">
    <source>
        <dbReference type="ARBA" id="ARBA00022617"/>
    </source>
</evidence>
<feature type="transmembrane region" description="Helical" evidence="17">
    <location>
        <begin position="279"/>
        <end position="302"/>
    </location>
</feature>
<evidence type="ECO:0000256" key="11">
    <source>
        <dbReference type="ARBA" id="ARBA00022989"/>
    </source>
</evidence>
<feature type="transmembrane region" description="Helical" evidence="17">
    <location>
        <begin position="459"/>
        <end position="482"/>
    </location>
</feature>
<evidence type="ECO:0000259" key="18">
    <source>
        <dbReference type="PROSITE" id="PS50855"/>
    </source>
</evidence>
<feature type="transmembrane region" description="Helical" evidence="17">
    <location>
        <begin position="155"/>
        <end position="181"/>
    </location>
</feature>
<name>A0A5E4PGU0_9COXI</name>
<keyword evidence="10 16" id="KW-0249">Electron transport</keyword>
<evidence type="ECO:0000256" key="8">
    <source>
        <dbReference type="ARBA" id="ARBA00022723"/>
    </source>
</evidence>
<dbReference type="EC" id="7.1.1.9" evidence="17"/>
<feature type="transmembrane region" description="Helical" evidence="17">
    <location>
        <begin position="308"/>
        <end position="327"/>
    </location>
</feature>
<evidence type="ECO:0000256" key="7">
    <source>
        <dbReference type="ARBA" id="ARBA00022692"/>
    </source>
</evidence>
<comment type="pathway">
    <text evidence="2 17">Energy metabolism; oxidative phosphorylation.</text>
</comment>
<feature type="domain" description="Cytochrome oxidase subunit I profile" evidence="18">
    <location>
        <begin position="18"/>
        <end position="524"/>
    </location>
</feature>
<dbReference type="GO" id="GO:0045277">
    <property type="term" value="C:respiratory chain complex IV"/>
    <property type="evidence" value="ECO:0007669"/>
    <property type="project" value="InterPro"/>
</dbReference>
<gene>
    <name evidence="19" type="primary">ctaD_1</name>
    <name evidence="19" type="ORF">AQUSIP_08660</name>
</gene>
<evidence type="ECO:0000256" key="6">
    <source>
        <dbReference type="ARBA" id="ARBA00022660"/>
    </source>
</evidence>
<feature type="transmembrane region" description="Helical" evidence="17">
    <location>
        <begin position="348"/>
        <end position="370"/>
    </location>
</feature>
<keyword evidence="4 16" id="KW-0813">Transport</keyword>
<comment type="subcellular location">
    <subcellularLocation>
        <location evidence="17">Cell membrane</location>
        <topology evidence="17">Multi-pass membrane protein</topology>
    </subcellularLocation>
    <subcellularLocation>
        <location evidence="1">Membrane</location>
        <topology evidence="1">Multi-pass membrane protein</topology>
    </subcellularLocation>
</comment>
<dbReference type="GO" id="GO:0005886">
    <property type="term" value="C:plasma membrane"/>
    <property type="evidence" value="ECO:0007669"/>
    <property type="project" value="UniProtKB-SubCell"/>
</dbReference>
<dbReference type="FunFam" id="1.20.210.10:FF:000004">
    <property type="entry name" value="Cytochrome c oxidase subunit 1"/>
    <property type="match status" value="1"/>
</dbReference>
<feature type="transmembrane region" description="Helical" evidence="17">
    <location>
        <begin position="71"/>
        <end position="99"/>
    </location>
</feature>
<feature type="transmembrane region" description="Helical" evidence="17">
    <location>
        <begin position="30"/>
        <end position="51"/>
    </location>
</feature>
<dbReference type="CDD" id="cd01663">
    <property type="entry name" value="Cyt_c_Oxidase_I"/>
    <property type="match status" value="1"/>
</dbReference>
<protein>
    <recommendedName>
        <fullName evidence="17">Cytochrome c oxidase subunit 1</fullName>
        <ecNumber evidence="17">7.1.1.9</ecNumber>
    </recommendedName>
</protein>
<feature type="transmembrane region" description="Helical" evidence="17">
    <location>
        <begin position="193"/>
        <end position="221"/>
    </location>
</feature>
<keyword evidence="20" id="KW-1185">Reference proteome</keyword>
<dbReference type="OrthoDB" id="9803294at2"/>
<sequence>MNETAHVPHHPETGFKRWLYTTNHKDIGTLYLVFSLVMLFVGGILALLIRVELFKPELVLFNPEIFNQMTTLHGLIMIFGVIMPAMTGIANWMVPLMIGAPDMALPRLNNWSFWLLPCAFSLLISTLFMNGPAPDFGWTFYAPLSSTYGPRSTDFLIFTIHMLGISSILSALNIVVTIFNMRAPGMHWMKLPMFVWSWLVTAFLLLAVMPILAGCVTMVLMDRHFHTSFFNAAGGGDPILFQHLFWFFGHPEVYILILPGFGIISAIIPTFARKPLFGYRLMVLAITVIALLAFLVWMHHMFTTGAPYLAQIITMYLTMLIAVPTGIKIFNWIATLYKGSITFETPMLFALGFLVMFTVGGLSGVMLSLVPSDYQYRDSYFVVGHFHYVLVSGSLFSIIAGVYYWLPKWTGRMYNETLGQMHFWMTVIGLNLTFFPMHFLGLAGMPRRVPDYAIQYTSFNQLSTVGAFIFGFAQLFFLYNILKTCMRKTSVQLSDKVWDGAEGLEWTVPSPAPYHTFEVSPSLK</sequence>
<dbReference type="GO" id="GO:0020037">
    <property type="term" value="F:heme binding"/>
    <property type="evidence" value="ECO:0007669"/>
    <property type="project" value="InterPro"/>
</dbReference>
<comment type="similarity">
    <text evidence="3 16">Belongs to the heme-copper respiratory oxidase family.</text>
</comment>
<evidence type="ECO:0000256" key="15">
    <source>
        <dbReference type="ARBA" id="ARBA00047816"/>
    </source>
</evidence>
<dbReference type="GO" id="GO:0004129">
    <property type="term" value="F:cytochrome-c oxidase activity"/>
    <property type="evidence" value="ECO:0007669"/>
    <property type="project" value="UniProtKB-EC"/>
</dbReference>
<comment type="catalytic activity">
    <reaction evidence="15 17">
        <text>4 Fe(II)-[cytochrome c] + O2 + 8 H(+)(in) = 4 Fe(III)-[cytochrome c] + 2 H2O + 4 H(+)(out)</text>
        <dbReference type="Rhea" id="RHEA:11436"/>
        <dbReference type="Rhea" id="RHEA-COMP:10350"/>
        <dbReference type="Rhea" id="RHEA-COMP:14399"/>
        <dbReference type="ChEBI" id="CHEBI:15377"/>
        <dbReference type="ChEBI" id="CHEBI:15378"/>
        <dbReference type="ChEBI" id="CHEBI:15379"/>
        <dbReference type="ChEBI" id="CHEBI:29033"/>
        <dbReference type="ChEBI" id="CHEBI:29034"/>
        <dbReference type="EC" id="7.1.1.9"/>
    </reaction>
</comment>
<dbReference type="NCBIfam" id="TIGR02891">
    <property type="entry name" value="CtaD_CoxA"/>
    <property type="match status" value="1"/>
</dbReference>
<dbReference type="InterPro" id="IPR023615">
    <property type="entry name" value="Cyt_c_Oxase_su1_BS"/>
</dbReference>
<keyword evidence="8 17" id="KW-0479">Metal-binding</keyword>
<keyword evidence="17" id="KW-1003">Cell membrane</keyword>
<dbReference type="Pfam" id="PF00115">
    <property type="entry name" value="COX1"/>
    <property type="match status" value="1"/>
</dbReference>
<dbReference type="UniPathway" id="UPA00705"/>
<evidence type="ECO:0000256" key="4">
    <source>
        <dbReference type="ARBA" id="ARBA00022448"/>
    </source>
</evidence>
<evidence type="ECO:0000256" key="14">
    <source>
        <dbReference type="ARBA" id="ARBA00023136"/>
    </source>
</evidence>
<dbReference type="GO" id="GO:0022904">
    <property type="term" value="P:respiratory electron transport chain"/>
    <property type="evidence" value="ECO:0007669"/>
    <property type="project" value="TreeGrafter"/>
</dbReference>
<dbReference type="PROSITE" id="PS50855">
    <property type="entry name" value="COX1"/>
    <property type="match status" value="1"/>
</dbReference>
<evidence type="ECO:0000313" key="20">
    <source>
        <dbReference type="Proteomes" id="UP000324194"/>
    </source>
</evidence>
<keyword evidence="9" id="KW-1278">Translocase</keyword>
<feature type="transmembrane region" description="Helical" evidence="17">
    <location>
        <begin position="111"/>
        <end position="129"/>
    </location>
</feature>
<dbReference type="KEGG" id="asip:AQUSIP_08660"/>
<dbReference type="PANTHER" id="PTHR10422">
    <property type="entry name" value="CYTOCHROME C OXIDASE SUBUNIT 1"/>
    <property type="match status" value="1"/>
</dbReference>
<evidence type="ECO:0000256" key="2">
    <source>
        <dbReference type="ARBA" id="ARBA00004673"/>
    </source>
</evidence>
<proteinExistence type="inferred from homology"/>
<accession>A0A5E4PGU0</accession>
<feature type="transmembrane region" description="Helical" evidence="17">
    <location>
        <begin position="418"/>
        <end position="439"/>
    </location>
</feature>
<dbReference type="InterPro" id="IPR000883">
    <property type="entry name" value="Cyt_C_Oxase_1"/>
</dbReference>
<organism evidence="19 20">
    <name type="scientific">Aquicella siphonis</name>
    <dbReference type="NCBI Taxonomy" id="254247"/>
    <lineage>
        <taxon>Bacteria</taxon>
        <taxon>Pseudomonadati</taxon>
        <taxon>Pseudomonadota</taxon>
        <taxon>Gammaproteobacteria</taxon>
        <taxon>Legionellales</taxon>
        <taxon>Coxiellaceae</taxon>
        <taxon>Aquicella</taxon>
    </lineage>
</organism>
<dbReference type="InterPro" id="IPR023616">
    <property type="entry name" value="Cyt_c_oxase-like_su1_dom"/>
</dbReference>
<feature type="transmembrane region" description="Helical" evidence="17">
    <location>
        <begin position="385"/>
        <end position="406"/>
    </location>
</feature>
<dbReference type="Gene3D" id="1.20.210.10">
    <property type="entry name" value="Cytochrome c oxidase-like, subunit I domain"/>
    <property type="match status" value="1"/>
</dbReference>
<evidence type="ECO:0000313" key="19">
    <source>
        <dbReference type="EMBL" id="VVC75576.1"/>
    </source>
</evidence>
<evidence type="ECO:0000256" key="9">
    <source>
        <dbReference type="ARBA" id="ARBA00022967"/>
    </source>
</evidence>
<dbReference type="GO" id="GO:0015990">
    <property type="term" value="P:electron transport coupled proton transport"/>
    <property type="evidence" value="ECO:0007669"/>
    <property type="project" value="InterPro"/>
</dbReference>
<feature type="transmembrane region" description="Helical" evidence="17">
    <location>
        <begin position="253"/>
        <end position="272"/>
    </location>
</feature>
<keyword evidence="6 16" id="KW-0679">Respiratory chain</keyword>
<dbReference type="Proteomes" id="UP000324194">
    <property type="component" value="Chromosome 1"/>
</dbReference>
<reference evidence="19 20" key="1">
    <citation type="submission" date="2019-08" db="EMBL/GenBank/DDBJ databases">
        <authorList>
            <person name="Guy L."/>
        </authorList>
    </citation>
    <scope>NUCLEOTIDE SEQUENCE [LARGE SCALE GENOMIC DNA]</scope>
    <source>
        <strain evidence="19 20">SGT-108</strain>
    </source>
</reference>
<evidence type="ECO:0000256" key="10">
    <source>
        <dbReference type="ARBA" id="ARBA00022982"/>
    </source>
</evidence>
<dbReference type="PRINTS" id="PR01165">
    <property type="entry name" value="CYCOXIDASEI"/>
</dbReference>
<dbReference type="PANTHER" id="PTHR10422:SF18">
    <property type="entry name" value="CYTOCHROME C OXIDASE SUBUNIT 1"/>
    <property type="match status" value="1"/>
</dbReference>
<keyword evidence="13 17" id="KW-0186">Copper</keyword>
<dbReference type="SUPFAM" id="SSF81442">
    <property type="entry name" value="Cytochrome c oxidase subunit I-like"/>
    <property type="match status" value="1"/>
</dbReference>
<evidence type="ECO:0000256" key="12">
    <source>
        <dbReference type="ARBA" id="ARBA00023004"/>
    </source>
</evidence>
<dbReference type="GO" id="GO:0006119">
    <property type="term" value="P:oxidative phosphorylation"/>
    <property type="evidence" value="ECO:0007669"/>
    <property type="project" value="UniProtKB-UniPathway"/>
</dbReference>
<keyword evidence="11 17" id="KW-1133">Transmembrane helix</keyword>
<keyword evidence="5 16" id="KW-0349">Heme</keyword>
<keyword evidence="12 17" id="KW-0408">Iron</keyword>
<dbReference type="InterPro" id="IPR014241">
    <property type="entry name" value="Cyt_c_oxidase_su1_bac"/>
</dbReference>
<evidence type="ECO:0000256" key="13">
    <source>
        <dbReference type="ARBA" id="ARBA00023008"/>
    </source>
</evidence>
<comment type="function">
    <text evidence="17">Cytochrome c oxidase is the component of the respiratory chain that catalyzes the reduction of oxygen to water. Subunits 1-3 form the functional core of the enzyme complex. CO I is the catalytic subunit of the enzyme. Electrons originating in cytochrome c are transferred via the copper A center of subunit 2 and heme A of subunit 1 to the bimetallic center formed by heme A3 and copper B.</text>
</comment>
<evidence type="ECO:0000256" key="3">
    <source>
        <dbReference type="ARBA" id="ARBA00009578"/>
    </source>
</evidence>
<dbReference type="RefSeq" id="WP_148338872.1">
    <property type="nucleotide sequence ID" value="NZ_LR699119.1"/>
</dbReference>
<keyword evidence="7 16" id="KW-0812">Transmembrane</keyword>
<evidence type="ECO:0000256" key="1">
    <source>
        <dbReference type="ARBA" id="ARBA00004141"/>
    </source>
</evidence>
<evidence type="ECO:0000256" key="17">
    <source>
        <dbReference type="RuleBase" id="RU363061"/>
    </source>
</evidence>
<dbReference type="GO" id="GO:0046872">
    <property type="term" value="F:metal ion binding"/>
    <property type="evidence" value="ECO:0007669"/>
    <property type="project" value="UniProtKB-KW"/>
</dbReference>
<dbReference type="InterPro" id="IPR036927">
    <property type="entry name" value="Cyt_c_oxase-like_su1_sf"/>
</dbReference>